<feature type="domain" description="AAA+ ATPase" evidence="1">
    <location>
        <begin position="222"/>
        <end position="369"/>
    </location>
</feature>
<dbReference type="InterPro" id="IPR011704">
    <property type="entry name" value="ATPase_dyneun-rel_AAA"/>
</dbReference>
<sequence>MTNTPSEADRVVMQAAERLLGPRGGVTITTDNRHAARKYARAAYGIPSAYLATLPTATLAAIYNDASGQTGRKQAEAGEAWLIAQRGGEWTPEQIIKALEDITPPAPQPEPMRAPRFEEQSRLRFTKAPTTEPAEPATMTPAPTTQAETQRIVAALTAALPAVLAALPSGMDEDRVRAIMRDELPQLVPVTRIVISAPDGDRDLGEKHAHKKLPTLVKSLAAGLHVMLVGPAGSGKTTGAEQAAEALGREIRIQGAATGAHEFLGFLDAHGRYQSTPFRDAFEHGHVFVADELDASDPSALLVINAALANGVMAFPDQREPIKRHPDFRFVGTANTFGSGANRVYVGRSQLDAATLDRFAFIEWNYDEKLERALAGDDAWTDRVQALRKAADAEKVRAVISPRASIMGAKLIAAGLNRAEVEEMTIWRGMDGEQRSRVERAARN</sequence>
<dbReference type="GO" id="GO:0005524">
    <property type="term" value="F:ATP binding"/>
    <property type="evidence" value="ECO:0007669"/>
    <property type="project" value="InterPro"/>
</dbReference>
<dbReference type="Gene3D" id="3.40.50.300">
    <property type="entry name" value="P-loop containing nucleotide triphosphate hydrolases"/>
    <property type="match status" value="1"/>
</dbReference>
<evidence type="ECO:0000259" key="1">
    <source>
        <dbReference type="SMART" id="SM00382"/>
    </source>
</evidence>
<proteinExistence type="predicted"/>
<dbReference type="Pfam" id="PF07728">
    <property type="entry name" value="AAA_5"/>
    <property type="match status" value="1"/>
</dbReference>
<gene>
    <name evidence="2" type="ORF">BLTE_13450</name>
</gene>
<dbReference type="CDD" id="cd00009">
    <property type="entry name" value="AAA"/>
    <property type="match status" value="1"/>
</dbReference>
<dbReference type="GO" id="GO:0016887">
    <property type="term" value="F:ATP hydrolysis activity"/>
    <property type="evidence" value="ECO:0007669"/>
    <property type="project" value="InterPro"/>
</dbReference>
<dbReference type="Proteomes" id="UP000266934">
    <property type="component" value="Chromosome"/>
</dbReference>
<keyword evidence="3" id="KW-1185">Reference proteome</keyword>
<dbReference type="AlphaFoldDB" id="A0A348FZC7"/>
<dbReference type="SUPFAM" id="SSF52540">
    <property type="entry name" value="P-loop containing nucleoside triphosphate hydrolases"/>
    <property type="match status" value="1"/>
</dbReference>
<dbReference type="EMBL" id="AP018907">
    <property type="protein sequence ID" value="BBF92660.1"/>
    <property type="molecule type" value="Genomic_DNA"/>
</dbReference>
<accession>A0A348FZC7</accession>
<dbReference type="KEGG" id="blag:BLTE_13450"/>
<dbReference type="InterPro" id="IPR027417">
    <property type="entry name" value="P-loop_NTPase"/>
</dbReference>
<protein>
    <recommendedName>
        <fullName evidence="1">AAA+ ATPase domain-containing protein</fullName>
    </recommendedName>
</protein>
<dbReference type="OrthoDB" id="9787927at2"/>
<dbReference type="SMART" id="SM00382">
    <property type="entry name" value="AAA"/>
    <property type="match status" value="1"/>
</dbReference>
<reference evidence="2 3" key="1">
    <citation type="submission" date="2018-08" db="EMBL/GenBank/DDBJ databases">
        <title>Complete genome sequencing of Blastochloris tepida GI.</title>
        <authorList>
            <person name="Tsukatani Y."/>
            <person name="Mori H."/>
        </authorList>
    </citation>
    <scope>NUCLEOTIDE SEQUENCE [LARGE SCALE GENOMIC DNA]</scope>
    <source>
        <strain evidence="2 3">GI</strain>
    </source>
</reference>
<name>A0A348FZC7_9HYPH</name>
<evidence type="ECO:0000313" key="3">
    <source>
        <dbReference type="Proteomes" id="UP000266934"/>
    </source>
</evidence>
<evidence type="ECO:0000313" key="2">
    <source>
        <dbReference type="EMBL" id="BBF92660.1"/>
    </source>
</evidence>
<dbReference type="RefSeq" id="WP_126398704.1">
    <property type="nucleotide sequence ID" value="NZ_AP018907.1"/>
</dbReference>
<dbReference type="InterPro" id="IPR003593">
    <property type="entry name" value="AAA+_ATPase"/>
</dbReference>
<organism evidence="2 3">
    <name type="scientific">Blastochloris tepida</name>
    <dbReference type="NCBI Taxonomy" id="2233851"/>
    <lineage>
        <taxon>Bacteria</taxon>
        <taxon>Pseudomonadati</taxon>
        <taxon>Pseudomonadota</taxon>
        <taxon>Alphaproteobacteria</taxon>
        <taxon>Hyphomicrobiales</taxon>
        <taxon>Blastochloridaceae</taxon>
        <taxon>Blastochloris</taxon>
    </lineage>
</organism>